<evidence type="ECO:0000313" key="1">
    <source>
        <dbReference type="EMBL" id="AZK44430.1"/>
    </source>
</evidence>
<dbReference type="GO" id="GO:0005829">
    <property type="term" value="C:cytosol"/>
    <property type="evidence" value="ECO:0007669"/>
    <property type="project" value="TreeGrafter"/>
</dbReference>
<dbReference type="Gene3D" id="3.30.1240.10">
    <property type="match status" value="1"/>
</dbReference>
<reference evidence="1 2" key="1">
    <citation type="journal article" date="2020" name="Int. J. Syst. Evol. Microbiol.">
        <title>Description of Erysipelothrix piscisicarius sp. nov., an emergent fish pathogen, and assessment of virulence using a tiger barb (Puntigrus tetrazona) infection model.</title>
        <authorList>
            <person name="Pomaranski E.K."/>
            <person name="Griffin M.J."/>
            <person name="Camus A.C."/>
            <person name="Armwood A.R."/>
            <person name="Shelley J."/>
            <person name="Waldbieser G.C."/>
            <person name="LaFrentz B.R."/>
            <person name="Garcia J.C."/>
            <person name="Yanong R."/>
            <person name="Soto E."/>
        </authorList>
    </citation>
    <scope>NUCLEOTIDE SEQUENCE [LARGE SCALE GENOMIC DNA]</scope>
    <source>
        <strain evidence="1 2">15TAL0474</strain>
    </source>
</reference>
<sequence>MPNIIAIDLDGTLLDCDKNISRKNQEAIVKALDAGYQIYLCSGRPAVFVSRIKSLLDQRLNIIAFNGAYYENETEIKTYPLRNEDLIKLDALISEDTPCFFKTLDTVYFTHEDNRFFYKGMTKKQINNVKELKFYEILKVVILMQNHHAQTLREFVQVYEYGNFGMELSCKEVDKTLHFQQNNYYAIGDGVNDLPLFKNAAYSIAMSNSDERLLEYADVTVENNTYEGVAKAIEIILNLPH</sequence>
<dbReference type="GO" id="GO:0000287">
    <property type="term" value="F:magnesium ion binding"/>
    <property type="evidence" value="ECO:0007669"/>
    <property type="project" value="TreeGrafter"/>
</dbReference>
<dbReference type="EMBL" id="CP034234">
    <property type="protein sequence ID" value="AZK44430.1"/>
    <property type="molecule type" value="Genomic_DNA"/>
</dbReference>
<dbReference type="NCBIfam" id="TIGR01484">
    <property type="entry name" value="HAD-SF-IIB"/>
    <property type="match status" value="1"/>
</dbReference>
<evidence type="ECO:0000313" key="2">
    <source>
        <dbReference type="Proteomes" id="UP000278804"/>
    </source>
</evidence>
<gene>
    <name evidence="1" type="ORF">EEI45_06485</name>
</gene>
<dbReference type="PROSITE" id="PS01229">
    <property type="entry name" value="COF_2"/>
    <property type="match status" value="1"/>
</dbReference>
<dbReference type="GO" id="GO:0016791">
    <property type="term" value="F:phosphatase activity"/>
    <property type="evidence" value="ECO:0007669"/>
    <property type="project" value="TreeGrafter"/>
</dbReference>
<dbReference type="KEGG" id="eri:EEI45_06485"/>
<dbReference type="AlphaFoldDB" id="A0A3Q8S2Y9"/>
<name>A0A3Q8S2Y9_9FIRM</name>
<dbReference type="SUPFAM" id="SSF56784">
    <property type="entry name" value="HAD-like"/>
    <property type="match status" value="1"/>
</dbReference>
<dbReference type="Proteomes" id="UP000278804">
    <property type="component" value="Chromosome"/>
</dbReference>
<dbReference type="InterPro" id="IPR036412">
    <property type="entry name" value="HAD-like_sf"/>
</dbReference>
<accession>A0A3Q8S2Y9</accession>
<proteinExistence type="predicted"/>
<organism evidence="1 2">
    <name type="scientific">Erysipelothrix piscisicarius</name>
    <dbReference type="NCBI Taxonomy" id="2485784"/>
    <lineage>
        <taxon>Bacteria</taxon>
        <taxon>Bacillati</taxon>
        <taxon>Bacillota</taxon>
        <taxon>Erysipelotrichia</taxon>
        <taxon>Erysipelotrichales</taxon>
        <taxon>Erysipelotrichaceae</taxon>
        <taxon>Erysipelothrix</taxon>
    </lineage>
</organism>
<dbReference type="RefSeq" id="WP_125164601.1">
    <property type="nucleotide sequence ID" value="NZ_CP034234.1"/>
</dbReference>
<dbReference type="Pfam" id="PF08282">
    <property type="entry name" value="Hydrolase_3"/>
    <property type="match status" value="1"/>
</dbReference>
<dbReference type="InterPro" id="IPR023214">
    <property type="entry name" value="HAD_sf"/>
</dbReference>
<keyword evidence="2" id="KW-1185">Reference proteome</keyword>
<protein>
    <submittedName>
        <fullName evidence="1">HAD family phosphatase</fullName>
    </submittedName>
</protein>
<dbReference type="Gene3D" id="3.40.50.1000">
    <property type="entry name" value="HAD superfamily/HAD-like"/>
    <property type="match status" value="1"/>
</dbReference>
<dbReference type="InterPro" id="IPR006379">
    <property type="entry name" value="HAD-SF_hydro_IIB"/>
</dbReference>
<dbReference type="PANTHER" id="PTHR10000">
    <property type="entry name" value="PHOSPHOSERINE PHOSPHATASE"/>
    <property type="match status" value="1"/>
</dbReference>
<dbReference type="PANTHER" id="PTHR10000:SF8">
    <property type="entry name" value="HAD SUPERFAMILY HYDROLASE-LIKE, TYPE 3"/>
    <property type="match status" value="1"/>
</dbReference>